<dbReference type="Proteomes" id="UP000030008">
    <property type="component" value="Unassembled WGS sequence"/>
</dbReference>
<evidence type="ECO:0000256" key="2">
    <source>
        <dbReference type="SAM" id="Coils"/>
    </source>
</evidence>
<dbReference type="InterPro" id="IPR016047">
    <property type="entry name" value="M23ase_b-sheet_dom"/>
</dbReference>
<protein>
    <submittedName>
        <fullName evidence="7">Peptidase M23</fullName>
    </submittedName>
</protein>
<feature type="chain" id="PRO_5038353473" evidence="4">
    <location>
        <begin position="26"/>
        <end position="465"/>
    </location>
</feature>
<comment type="caution">
    <text evidence="7">The sequence shown here is derived from an EMBL/GenBank/DDBJ whole genome shotgun (WGS) entry which is preliminary data.</text>
</comment>
<accession>A0A099IAU5</accession>
<dbReference type="InterPro" id="IPR057309">
    <property type="entry name" value="PcsB_CC"/>
</dbReference>
<name>A0A099IAU5_CLOIN</name>
<reference evidence="7 8" key="1">
    <citation type="submission" date="2014-08" db="EMBL/GenBank/DDBJ databases">
        <title>Clostridium innocuum, an unnegligible vancomycin-resistant pathogen causing extra-intestinal infections.</title>
        <authorList>
            <person name="Feng Y."/>
            <person name="Chiu C.-H."/>
        </authorList>
    </citation>
    <scope>NUCLEOTIDE SEQUENCE [LARGE SCALE GENOMIC DNA]</scope>
    <source>
        <strain evidence="7 8">AN88</strain>
    </source>
</reference>
<dbReference type="CDD" id="cd12797">
    <property type="entry name" value="M23_peptidase"/>
    <property type="match status" value="1"/>
</dbReference>
<dbReference type="InterPro" id="IPR050570">
    <property type="entry name" value="Cell_wall_metabolism_enzyme"/>
</dbReference>
<dbReference type="Pfam" id="PF24568">
    <property type="entry name" value="CC_PcsB"/>
    <property type="match status" value="1"/>
</dbReference>
<feature type="domain" description="Peptidoglycan hydrolase PcsB coiled-coil" evidence="6">
    <location>
        <begin position="130"/>
        <end position="202"/>
    </location>
</feature>
<feature type="domain" description="M23ase beta-sheet core" evidence="5">
    <location>
        <begin position="308"/>
        <end position="417"/>
    </location>
</feature>
<dbReference type="AlphaFoldDB" id="A0A099IAU5"/>
<dbReference type="Pfam" id="PF01551">
    <property type="entry name" value="Peptidase_M23"/>
    <property type="match status" value="1"/>
</dbReference>
<proteinExistence type="predicted"/>
<evidence type="ECO:0000259" key="6">
    <source>
        <dbReference type="Pfam" id="PF24568"/>
    </source>
</evidence>
<evidence type="ECO:0000313" key="8">
    <source>
        <dbReference type="Proteomes" id="UP000030008"/>
    </source>
</evidence>
<gene>
    <name evidence="7" type="ORF">CIAN88_01710</name>
</gene>
<dbReference type="InterPro" id="IPR011055">
    <property type="entry name" value="Dup_hybrid_motif"/>
</dbReference>
<evidence type="ECO:0000256" key="1">
    <source>
        <dbReference type="ARBA" id="ARBA00022729"/>
    </source>
</evidence>
<keyword evidence="1 4" id="KW-0732">Signal</keyword>
<evidence type="ECO:0000313" key="7">
    <source>
        <dbReference type="EMBL" id="KGJ54691.1"/>
    </source>
</evidence>
<organism evidence="7 8">
    <name type="scientific">Clostridium innocuum</name>
    <dbReference type="NCBI Taxonomy" id="1522"/>
    <lineage>
        <taxon>Bacteria</taxon>
        <taxon>Bacillati</taxon>
        <taxon>Bacillota</taxon>
        <taxon>Clostridia</taxon>
        <taxon>Eubacteriales</taxon>
        <taxon>Clostridiaceae</taxon>
        <taxon>Clostridium</taxon>
    </lineage>
</organism>
<dbReference type="Gene3D" id="6.10.250.3150">
    <property type="match status" value="1"/>
</dbReference>
<dbReference type="SUPFAM" id="SSF51261">
    <property type="entry name" value="Duplicated hybrid motif"/>
    <property type="match status" value="1"/>
</dbReference>
<sequence>MKMKKLMITGCVAAMLFLVPSQKNSWLYAADFEGNEEAWLNKCSVAQESEAAAQQCAAFKEYYAGLSSSLEGEVSSLDKKISAIKSNIEEITSVMKQLQSVIDKLDKNIEINKANIRTIEGQISKLNVEIKKKQKDIDQRNKIITDRMLDEQAVTGTNMDVEVIMGSKDLVDMIRKVDGLQRITDSDQVEIKKLQEDKAELDHQKSEKNRLKADVEAKKAENEKNKKETEKVQKQKKKLLEEYRKQEAELNEKMRSVQVDIASIQNNMININTSVAGKLDFSGNGALMMPVRGGSVSAGTWYYPGGGVHLGLDMAAPIGTQIVAPADGIILYANNPVATNGGYLGNWSGYPVGGGNSIHMLTQAGGTTYAISFFHMSQEGFAVSAGTQVKKGQLLGLTGNSGNTSGPHCHIEVVNLGKMSISSAISQFRSSADFAWGCGWGNGALSRTCGVSGAPCREKPENIFG</sequence>
<dbReference type="RefSeq" id="WP_044903638.1">
    <property type="nucleotide sequence ID" value="NZ_JQIF01000009.1"/>
</dbReference>
<dbReference type="Gene3D" id="2.70.70.10">
    <property type="entry name" value="Glucose Permease (Domain IIA)"/>
    <property type="match status" value="1"/>
</dbReference>
<dbReference type="GO" id="GO:0004222">
    <property type="term" value="F:metalloendopeptidase activity"/>
    <property type="evidence" value="ECO:0007669"/>
    <property type="project" value="TreeGrafter"/>
</dbReference>
<evidence type="ECO:0000256" key="4">
    <source>
        <dbReference type="SAM" id="SignalP"/>
    </source>
</evidence>
<feature type="coiled-coil region" evidence="2">
    <location>
        <begin position="88"/>
        <end position="136"/>
    </location>
</feature>
<dbReference type="EMBL" id="JQIF01000009">
    <property type="protein sequence ID" value="KGJ54691.1"/>
    <property type="molecule type" value="Genomic_DNA"/>
</dbReference>
<feature type="signal peptide" evidence="4">
    <location>
        <begin position="1"/>
        <end position="25"/>
    </location>
</feature>
<dbReference type="SUPFAM" id="SSF46579">
    <property type="entry name" value="Prefoldin"/>
    <property type="match status" value="1"/>
</dbReference>
<evidence type="ECO:0000256" key="3">
    <source>
        <dbReference type="SAM" id="MobiDB-lite"/>
    </source>
</evidence>
<dbReference type="PANTHER" id="PTHR21666:SF270">
    <property type="entry name" value="MUREIN HYDROLASE ACTIVATOR ENVC"/>
    <property type="match status" value="1"/>
</dbReference>
<dbReference type="PANTHER" id="PTHR21666">
    <property type="entry name" value="PEPTIDASE-RELATED"/>
    <property type="match status" value="1"/>
</dbReference>
<feature type="region of interest" description="Disordered" evidence="3">
    <location>
        <begin position="200"/>
        <end position="232"/>
    </location>
</feature>
<keyword evidence="2" id="KW-0175">Coiled coil</keyword>
<evidence type="ECO:0000259" key="5">
    <source>
        <dbReference type="Pfam" id="PF01551"/>
    </source>
</evidence>